<dbReference type="EMBL" id="JBHSMH010000101">
    <property type="protein sequence ID" value="MFC5471593.1"/>
    <property type="molecule type" value="Genomic_DNA"/>
</dbReference>
<sequence length="76" mass="8693">WLSPFQAGFSPAKLLNLRSVASTIIPSDQDRSGPIRRLTLVLAFENKLVTLNFFTTLFLHRFSLYISVLQNRLVNE</sequence>
<feature type="non-terminal residue" evidence="1">
    <location>
        <position position="1"/>
    </location>
</feature>
<gene>
    <name evidence="1" type="ORF">ACFPPD_23235</name>
</gene>
<comment type="caution">
    <text evidence="1">The sequence shown here is derived from an EMBL/GenBank/DDBJ whole genome shotgun (WGS) entry which is preliminary data.</text>
</comment>
<keyword evidence="2" id="KW-1185">Reference proteome</keyword>
<name>A0ABW0M3V7_9BACL</name>
<proteinExistence type="predicted"/>
<dbReference type="Proteomes" id="UP001596105">
    <property type="component" value="Unassembled WGS sequence"/>
</dbReference>
<organism evidence="1 2">
    <name type="scientific">Cohnella suwonensis</name>
    <dbReference type="NCBI Taxonomy" id="696072"/>
    <lineage>
        <taxon>Bacteria</taxon>
        <taxon>Bacillati</taxon>
        <taxon>Bacillota</taxon>
        <taxon>Bacilli</taxon>
        <taxon>Bacillales</taxon>
        <taxon>Paenibacillaceae</taxon>
        <taxon>Cohnella</taxon>
    </lineage>
</organism>
<protein>
    <submittedName>
        <fullName evidence="1">Uncharacterized protein</fullName>
    </submittedName>
</protein>
<accession>A0ABW0M3V7</accession>
<evidence type="ECO:0000313" key="2">
    <source>
        <dbReference type="Proteomes" id="UP001596105"/>
    </source>
</evidence>
<dbReference type="RefSeq" id="WP_378083522.1">
    <property type="nucleotide sequence ID" value="NZ_JBHSMH010000101.1"/>
</dbReference>
<reference evidence="2" key="1">
    <citation type="journal article" date="2019" name="Int. J. Syst. Evol. Microbiol.">
        <title>The Global Catalogue of Microorganisms (GCM) 10K type strain sequencing project: providing services to taxonomists for standard genome sequencing and annotation.</title>
        <authorList>
            <consortium name="The Broad Institute Genomics Platform"/>
            <consortium name="The Broad Institute Genome Sequencing Center for Infectious Disease"/>
            <person name="Wu L."/>
            <person name="Ma J."/>
        </authorList>
    </citation>
    <scope>NUCLEOTIDE SEQUENCE [LARGE SCALE GENOMIC DNA]</scope>
    <source>
        <strain evidence="2">CCUG 57113</strain>
    </source>
</reference>
<evidence type="ECO:0000313" key="1">
    <source>
        <dbReference type="EMBL" id="MFC5471593.1"/>
    </source>
</evidence>